<proteinExistence type="predicted"/>
<keyword evidence="10" id="KW-1185">Reference proteome</keyword>
<dbReference type="SUPFAM" id="SSF51182">
    <property type="entry name" value="RmlC-like cupins"/>
    <property type="match status" value="1"/>
</dbReference>
<evidence type="ECO:0000256" key="4">
    <source>
        <dbReference type="ARBA" id="ARBA00030762"/>
    </source>
</evidence>
<dbReference type="InterPro" id="IPR051804">
    <property type="entry name" value="Carb_Metab_Reg_Kinase/Isom"/>
</dbReference>
<dbReference type="PANTHER" id="PTHR42742:SF3">
    <property type="entry name" value="FRUCTOKINASE"/>
    <property type="match status" value="1"/>
</dbReference>
<dbReference type="GO" id="GO:0004476">
    <property type="term" value="F:mannose-6-phosphate isomerase activity"/>
    <property type="evidence" value="ECO:0007669"/>
    <property type="project" value="InterPro"/>
</dbReference>
<evidence type="ECO:0000256" key="5">
    <source>
        <dbReference type="PIRSR" id="PIRSR036894-1"/>
    </source>
</evidence>
<reference evidence="9" key="1">
    <citation type="submission" date="2021-03" db="EMBL/GenBank/DDBJ databases">
        <title>Taxonomic study of Clostridium polyendosporum from meadow-gley soil under rice.</title>
        <authorList>
            <person name="Kobayashi H."/>
            <person name="Tanizawa Y."/>
            <person name="Yagura M."/>
        </authorList>
    </citation>
    <scope>NUCLEOTIDE SEQUENCE</scope>
    <source>
        <strain evidence="9">JCM 30710</strain>
    </source>
</reference>
<evidence type="ECO:0000313" key="10">
    <source>
        <dbReference type="Proteomes" id="UP000679179"/>
    </source>
</evidence>
<dbReference type="InterPro" id="IPR011051">
    <property type="entry name" value="RmlC_Cupin_sf"/>
</dbReference>
<evidence type="ECO:0000256" key="6">
    <source>
        <dbReference type="PIRSR" id="PIRSR036894-2"/>
    </source>
</evidence>
<dbReference type="Proteomes" id="UP000679179">
    <property type="component" value="Unassembled WGS sequence"/>
</dbReference>
<organism evidence="9 10">
    <name type="scientific">Clostridium polyendosporum</name>
    <dbReference type="NCBI Taxonomy" id="69208"/>
    <lineage>
        <taxon>Bacteria</taxon>
        <taxon>Bacillati</taxon>
        <taxon>Bacillota</taxon>
        <taxon>Clostridia</taxon>
        <taxon>Eubacteriales</taxon>
        <taxon>Clostridiaceae</taxon>
        <taxon>Clostridium</taxon>
    </lineage>
</organism>
<evidence type="ECO:0000259" key="7">
    <source>
        <dbReference type="Pfam" id="PF20511"/>
    </source>
</evidence>
<comment type="caution">
    <text evidence="9">The sequence shown here is derived from an EMBL/GenBank/DDBJ whole genome shotgun (WGS) entry which is preliminary data.</text>
</comment>
<gene>
    <name evidence="9" type="primary">pmi</name>
    <name evidence="9" type="ORF">CPJCM30710_21830</name>
</gene>
<dbReference type="Pfam" id="PF21621">
    <property type="entry name" value="MPI_cupin_dom"/>
    <property type="match status" value="1"/>
</dbReference>
<feature type="binding site" evidence="5">
    <location>
        <position position="172"/>
    </location>
    <ligand>
        <name>Zn(2+)</name>
        <dbReference type="ChEBI" id="CHEBI:29105"/>
    </ligand>
</feature>
<comment type="cofactor">
    <cofactor evidence="5">
        <name>Zn(2+)</name>
        <dbReference type="ChEBI" id="CHEBI:29105"/>
    </cofactor>
    <text evidence="5">Binds 1 zinc ion per subunit.</text>
</comment>
<keyword evidence="9" id="KW-0413">Isomerase</keyword>
<dbReference type="InterPro" id="IPR014710">
    <property type="entry name" value="RmlC-like_jellyroll"/>
</dbReference>
<dbReference type="PANTHER" id="PTHR42742">
    <property type="entry name" value="TRANSCRIPTIONAL REPRESSOR MPRA"/>
    <property type="match status" value="1"/>
</dbReference>
<dbReference type="PIRSF" id="PIRSF036894">
    <property type="entry name" value="PMI_Firm_short"/>
    <property type="match status" value="1"/>
</dbReference>
<dbReference type="RefSeq" id="WP_212904211.1">
    <property type="nucleotide sequence ID" value="NZ_BOPZ01000018.1"/>
</dbReference>
<feature type="domain" description="Mannose-6-phosphate isomerase cupin" evidence="8">
    <location>
        <begin position="232"/>
        <end position="311"/>
    </location>
</feature>
<keyword evidence="1 5" id="KW-0479">Metal-binding</keyword>
<dbReference type="Gene3D" id="2.60.120.10">
    <property type="entry name" value="Jelly Rolls"/>
    <property type="match status" value="2"/>
</dbReference>
<evidence type="ECO:0000256" key="1">
    <source>
        <dbReference type="ARBA" id="ARBA00022723"/>
    </source>
</evidence>
<evidence type="ECO:0000256" key="2">
    <source>
        <dbReference type="ARBA" id="ARBA00022833"/>
    </source>
</evidence>
<feature type="binding site" evidence="5">
    <location>
        <position position="97"/>
    </location>
    <ligand>
        <name>Zn(2+)</name>
        <dbReference type="ChEBI" id="CHEBI:29105"/>
    </ligand>
</feature>
<feature type="domain" description="Phosphomannose isomerase type I catalytic" evidence="7">
    <location>
        <begin position="6"/>
        <end position="106"/>
    </location>
</feature>
<evidence type="ECO:0000256" key="3">
    <source>
        <dbReference type="ARBA" id="ARBA00029741"/>
    </source>
</evidence>
<dbReference type="GO" id="GO:0008270">
    <property type="term" value="F:zinc ion binding"/>
    <property type="evidence" value="ECO:0007669"/>
    <property type="project" value="InterPro"/>
</dbReference>
<dbReference type="InterPro" id="IPR046457">
    <property type="entry name" value="PMI_typeI_cat"/>
</dbReference>
<accession>A0A919RZU5</accession>
<dbReference type="AlphaFoldDB" id="A0A919RZU5"/>
<dbReference type="EMBL" id="BOPZ01000018">
    <property type="protein sequence ID" value="GIM29517.1"/>
    <property type="molecule type" value="Genomic_DNA"/>
</dbReference>
<evidence type="ECO:0000313" key="9">
    <source>
        <dbReference type="EMBL" id="GIM29517.1"/>
    </source>
</evidence>
<dbReference type="InterPro" id="IPR014628">
    <property type="entry name" value="Man6P_isomerase_Firm_short"/>
</dbReference>
<feature type="active site" evidence="6">
    <location>
        <position position="192"/>
    </location>
</feature>
<protein>
    <recommendedName>
        <fullName evidence="3">Phosphohexomutase</fullName>
    </recommendedName>
    <alternativeName>
        <fullName evidence="4">Phosphomannose isomerase</fullName>
    </alternativeName>
</protein>
<name>A0A919RZU5_9CLOT</name>
<evidence type="ECO:0000259" key="8">
    <source>
        <dbReference type="Pfam" id="PF21621"/>
    </source>
</evidence>
<dbReference type="GO" id="GO:0005975">
    <property type="term" value="P:carbohydrate metabolic process"/>
    <property type="evidence" value="ECO:0007669"/>
    <property type="project" value="InterPro"/>
</dbReference>
<keyword evidence="2 5" id="KW-0862">Zinc</keyword>
<dbReference type="InterPro" id="IPR049071">
    <property type="entry name" value="MPI_cupin_dom"/>
</dbReference>
<feature type="binding site" evidence="5">
    <location>
        <position position="114"/>
    </location>
    <ligand>
        <name>Zn(2+)</name>
        <dbReference type="ChEBI" id="CHEBI:29105"/>
    </ligand>
</feature>
<dbReference type="Pfam" id="PF20511">
    <property type="entry name" value="PMI_typeI_cat"/>
    <property type="match status" value="1"/>
</dbReference>
<dbReference type="CDD" id="cd07010">
    <property type="entry name" value="cupin_PMI_type_I_N_bac"/>
    <property type="match status" value="1"/>
</dbReference>
<sequence>MYPLKFENLYFDKIWGGRDLELFRRNLPEGNVGESWDVACHKNGTSVVANGDFAGMNLDNLIKKKGADLVGTKVSTEWFPLLVKLINAKESLSVQVHPNDEYAKEVEGDMGKTEVWYVVEAFPGANLVVGTKEDCTKEQFKQAIENGNLEPYMNKIFVDKGDVYFVKSGLIHAIGEGVIIAEIQQNSDTTYRVYDYDRGRELHVEKALDVVDLNLLGKKSTGIKVERDGFNKTYICLCKDFSLEMYDIRTEVLEMSDEERFFIFTCVEGAGQVFYKDGVPVEIYKGDSILIPASLGEYTLKGEMKLLKSYVPDVKKVEQEILYNITM</sequence>